<dbReference type="InterPro" id="IPR001509">
    <property type="entry name" value="Epimerase_deHydtase"/>
</dbReference>
<comment type="caution">
    <text evidence="4">The sequence shown here is derived from an EMBL/GenBank/DDBJ whole genome shotgun (WGS) entry which is preliminary data.</text>
</comment>
<feature type="transmembrane region" description="Helical" evidence="2">
    <location>
        <begin position="78"/>
        <end position="100"/>
    </location>
</feature>
<evidence type="ECO:0000313" key="4">
    <source>
        <dbReference type="EMBL" id="HGT38152.1"/>
    </source>
</evidence>
<proteinExistence type="predicted"/>
<organism evidence="4">
    <name type="scientific">Schlesneria paludicola</name>
    <dbReference type="NCBI Taxonomy" id="360056"/>
    <lineage>
        <taxon>Bacteria</taxon>
        <taxon>Pseudomonadati</taxon>
        <taxon>Planctomycetota</taxon>
        <taxon>Planctomycetia</taxon>
        <taxon>Planctomycetales</taxon>
        <taxon>Planctomycetaceae</taxon>
        <taxon>Schlesneria</taxon>
    </lineage>
</organism>
<evidence type="ECO:0000259" key="3">
    <source>
        <dbReference type="Pfam" id="PF01370"/>
    </source>
</evidence>
<feature type="transmembrane region" description="Helical" evidence="2">
    <location>
        <begin position="112"/>
        <end position="134"/>
    </location>
</feature>
<feature type="region of interest" description="Disordered" evidence="1">
    <location>
        <begin position="498"/>
        <end position="524"/>
    </location>
</feature>
<dbReference type="EMBL" id="DSVQ01000006">
    <property type="protein sequence ID" value="HGT38152.1"/>
    <property type="molecule type" value="Genomic_DNA"/>
</dbReference>
<dbReference type="SUPFAM" id="SSF51735">
    <property type="entry name" value="NAD(P)-binding Rossmann-fold domains"/>
    <property type="match status" value="1"/>
</dbReference>
<feature type="transmembrane region" description="Helical" evidence="2">
    <location>
        <begin position="45"/>
        <end position="66"/>
    </location>
</feature>
<evidence type="ECO:0000256" key="2">
    <source>
        <dbReference type="SAM" id="Phobius"/>
    </source>
</evidence>
<dbReference type="AlphaFoldDB" id="A0A7C4LIW1"/>
<evidence type="ECO:0000256" key="1">
    <source>
        <dbReference type="SAM" id="MobiDB-lite"/>
    </source>
</evidence>
<keyword evidence="2" id="KW-0812">Transmembrane</keyword>
<dbReference type="Pfam" id="PF01370">
    <property type="entry name" value="Epimerase"/>
    <property type="match status" value="1"/>
</dbReference>
<feature type="domain" description="NAD-dependent epimerase/dehydratase" evidence="3">
    <location>
        <begin position="156"/>
        <end position="390"/>
    </location>
</feature>
<dbReference type="Gene3D" id="3.40.50.720">
    <property type="entry name" value="NAD(P)-binding Rossmann-like Domain"/>
    <property type="match status" value="1"/>
</dbReference>
<protein>
    <submittedName>
        <fullName evidence="4">NAD-dependent epimerase/dehydratase family protein</fullName>
    </submittedName>
</protein>
<dbReference type="PANTHER" id="PTHR43245">
    <property type="entry name" value="BIFUNCTIONAL POLYMYXIN RESISTANCE PROTEIN ARNA"/>
    <property type="match status" value="1"/>
</dbReference>
<dbReference type="InterPro" id="IPR050177">
    <property type="entry name" value="Lipid_A_modif_metabolic_enz"/>
</dbReference>
<gene>
    <name evidence="4" type="ORF">ENS64_02620</name>
</gene>
<name>A0A7C4LIW1_9PLAN</name>
<dbReference type="CDD" id="cd08946">
    <property type="entry name" value="SDR_e"/>
    <property type="match status" value="1"/>
</dbReference>
<reference evidence="4" key="1">
    <citation type="journal article" date="2020" name="mSystems">
        <title>Genome- and Community-Level Interaction Insights into Carbon Utilization and Element Cycling Functions of Hydrothermarchaeota in Hydrothermal Sediment.</title>
        <authorList>
            <person name="Zhou Z."/>
            <person name="Liu Y."/>
            <person name="Xu W."/>
            <person name="Pan J."/>
            <person name="Luo Z.H."/>
            <person name="Li M."/>
        </authorList>
    </citation>
    <scope>NUCLEOTIDE SEQUENCE [LARGE SCALE GENOMIC DNA]</scope>
    <source>
        <strain evidence="4">SpSt-508</strain>
    </source>
</reference>
<dbReference type="PANTHER" id="PTHR43245:SF23">
    <property type="entry name" value="NAD(P)-BINDING DOMAIN-CONTAINING PROTEIN"/>
    <property type="match status" value="1"/>
</dbReference>
<accession>A0A7C4LIW1</accession>
<keyword evidence="2" id="KW-0472">Membrane</keyword>
<dbReference type="InterPro" id="IPR036291">
    <property type="entry name" value="NAD(P)-bd_dom_sf"/>
</dbReference>
<feature type="compositionally biased region" description="Pro residues" evidence="1">
    <location>
        <begin position="515"/>
        <end position="524"/>
    </location>
</feature>
<sequence length="524" mass="57771">MLADAVMTNLALAGALAVRLAVDVLRDGQASAFVTTLFWEYATRYVWNAPTLTALALIVYWFNGFYTYSRSYRGRYKALVITRAVSVCFLLFAALTYFLGDAVHWVELPRGALVMTYVFSLGMCLASRTWAFLWERVVQPEKTHLLRQRADGGRNVLVIGGAGYIGSALLPKLLDKGYRVRVLDLFLYGMEPVARVARHPQLELLQGDFRQVDKVVTAMQGMDAVIHLGAIVGDPACDLDERVTIDINLSATQMIAQVAKACGISKFIFASTCSVYGASDEVLDEHSEVKPISLYGETKLAAERGLRQMADRLFAPTIVRFATIYGFSGRTRFDLVINLLTAKAKTEGVITIHGGDQWRPFVHVDDAALAVLKVLQAPLSVVGNQIFNVGSNDQNFTITQIGELIRERVVGSQLVLDPNSPDKRNYRVSFTKINRDLGFTPAWTVEKGIDQVLEAIANGDVVDYRDPKYSNVKHLTESGAIEVIRVDDDWSRHLHVLRNGHGNGAPGPAAVTRPTAPPQPVASR</sequence>
<feature type="transmembrane region" description="Helical" evidence="2">
    <location>
        <begin position="155"/>
        <end position="174"/>
    </location>
</feature>
<keyword evidence="2" id="KW-1133">Transmembrane helix</keyword>